<organism evidence="4 5">
    <name type="scientific">Clavibacter sepedonicus</name>
    <name type="common">Clavibacter michiganensis subsp. sepedonicus</name>
    <dbReference type="NCBI Taxonomy" id="31964"/>
    <lineage>
        <taxon>Bacteria</taxon>
        <taxon>Bacillati</taxon>
        <taxon>Actinomycetota</taxon>
        <taxon>Actinomycetes</taxon>
        <taxon>Micrococcales</taxon>
        <taxon>Microbacteriaceae</taxon>
        <taxon>Clavibacter</taxon>
    </lineage>
</organism>
<dbReference type="InterPro" id="IPR025889">
    <property type="entry name" value="GSP17M-like_dom"/>
</dbReference>
<feature type="compositionally biased region" description="Polar residues" evidence="1">
    <location>
        <begin position="119"/>
        <end position="133"/>
    </location>
</feature>
<protein>
    <submittedName>
        <fullName evidence="4">Hypothetical fusion protein</fullName>
    </submittedName>
</protein>
<evidence type="ECO:0000256" key="1">
    <source>
        <dbReference type="SAM" id="MobiDB-lite"/>
    </source>
</evidence>
<keyword evidence="2" id="KW-1133">Transmembrane helix</keyword>
<evidence type="ECO:0000313" key="4">
    <source>
        <dbReference type="EMBL" id="CAQ02617.1"/>
    </source>
</evidence>
<evidence type="ECO:0000256" key="2">
    <source>
        <dbReference type="SAM" id="Phobius"/>
    </source>
</evidence>
<proteinExistence type="predicted"/>
<feature type="compositionally biased region" description="Low complexity" evidence="1">
    <location>
        <begin position="12"/>
        <end position="33"/>
    </location>
</feature>
<feature type="transmembrane region" description="Helical" evidence="2">
    <location>
        <begin position="301"/>
        <end position="322"/>
    </location>
</feature>
<keyword evidence="5" id="KW-1185">Reference proteome</keyword>
<feature type="region of interest" description="Disordered" evidence="1">
    <location>
        <begin position="1"/>
        <end position="84"/>
    </location>
</feature>
<feature type="transmembrane region" description="Helical" evidence="2">
    <location>
        <begin position="273"/>
        <end position="295"/>
    </location>
</feature>
<evidence type="ECO:0000259" key="3">
    <source>
        <dbReference type="Pfam" id="PF11181"/>
    </source>
</evidence>
<gene>
    <name evidence="4" type="ordered locus">CMS2535</name>
</gene>
<feature type="region of interest" description="Disordered" evidence="1">
    <location>
        <begin position="196"/>
        <end position="215"/>
    </location>
</feature>
<dbReference type="STRING" id="31964.CMS2535"/>
<feature type="region of interest" description="Disordered" evidence="1">
    <location>
        <begin position="110"/>
        <end position="184"/>
    </location>
</feature>
<dbReference type="AlphaFoldDB" id="B0RHQ6"/>
<evidence type="ECO:0000313" key="5">
    <source>
        <dbReference type="Proteomes" id="UP000001318"/>
    </source>
</evidence>
<feature type="domain" description="General stress protein 17M-like" evidence="3">
    <location>
        <begin position="223"/>
        <end position="300"/>
    </location>
</feature>
<dbReference type="eggNOG" id="ENOG5032RS7">
    <property type="taxonomic scope" value="Bacteria"/>
</dbReference>
<dbReference type="Pfam" id="PF11181">
    <property type="entry name" value="YflT"/>
    <property type="match status" value="1"/>
</dbReference>
<dbReference type="Proteomes" id="UP000001318">
    <property type="component" value="Chromosome"/>
</dbReference>
<dbReference type="EMBL" id="AM849034">
    <property type="protein sequence ID" value="CAQ02617.1"/>
    <property type="molecule type" value="Genomic_DNA"/>
</dbReference>
<name>B0RHQ6_CLASE</name>
<dbReference type="KEGG" id="cms:CMS2535"/>
<accession>B0RHQ6</accession>
<feature type="compositionally biased region" description="Low complexity" evidence="1">
    <location>
        <begin position="54"/>
        <end position="79"/>
    </location>
</feature>
<feature type="compositionally biased region" description="Basic and acidic residues" evidence="1">
    <location>
        <begin position="1"/>
        <end position="10"/>
    </location>
</feature>
<keyword evidence="2" id="KW-0472">Membrane</keyword>
<sequence length="369" mass="39192">MAIVERKGCQDRSPPSASISATSRPSSRVSSVRSRADQSPTSSPRSARAVAELRSSTRSASGVARTRTARRSSGSGSRITRPRASRRWTCAVIVDLSTPCQSASTRIRVAPHSARWPRSQVSVDENASPSSASMRRRTSGRDAQRVIARTARSITAPTAAPSLPGSSLTVRSPSPPYSPTVGILKPYRPIRLDRHTARSERKHPMSTPSTDPRAHAVPATPREVIASYTEYADAQAAVDTLSDREFPVASTQIVGHDVRTVETVTGRVTNSSAAVRGAAGGAWFGLMLGFLFGIFTPGVAWLGVLLVAVGIGALWGALFGFVGHYATRGKRDFASVQTLTAGRYDVLVDSARAAEASRILFDTTGAPRA</sequence>
<reference evidence="4 5" key="1">
    <citation type="journal article" date="2008" name="J. Bacteriol.">
        <title>Genome of the actinomycete plant pathogen Clavibacter michiganensis subsp. sepedonicus suggests recent niche adaptation.</title>
        <authorList>
            <person name="Bentley S.D."/>
            <person name="Corton C."/>
            <person name="Brown S.E."/>
            <person name="Barron A."/>
            <person name="Clark L."/>
            <person name="Doggett J."/>
            <person name="Harris B."/>
            <person name="Ormond D."/>
            <person name="Quail M.A."/>
            <person name="May G."/>
            <person name="Francis D."/>
            <person name="Knudson D."/>
            <person name="Parkhill J."/>
            <person name="Ishimaru C.A."/>
        </authorList>
    </citation>
    <scope>NUCLEOTIDE SEQUENCE [LARGE SCALE GENOMIC DNA]</scope>
    <source>
        <strain evidence="5">ATCC 33113 / DSM 20744 / JCM 9667 / LMG 2889 / ICMP 2535 / C-1</strain>
    </source>
</reference>
<dbReference type="HOGENOM" id="CLU_749447_0_0_11"/>
<keyword evidence="2" id="KW-0812">Transmembrane</keyword>